<evidence type="ECO:0000313" key="10">
    <source>
        <dbReference type="EMBL" id="EEF76745.1"/>
    </source>
</evidence>
<evidence type="ECO:0000256" key="7">
    <source>
        <dbReference type="PROSITE-ProRule" id="PRU01360"/>
    </source>
</evidence>
<feature type="signal peptide" evidence="8">
    <location>
        <begin position="1"/>
        <end position="42"/>
    </location>
</feature>
<dbReference type="NCBIfam" id="TIGR04057">
    <property type="entry name" value="SusC_RagA_signa"/>
    <property type="match status" value="1"/>
</dbReference>
<dbReference type="InterPro" id="IPR023997">
    <property type="entry name" value="TonB-dep_OMP_SusC/RagA_CS"/>
</dbReference>
<accession>S0F9I7</accession>
<organism evidence="10 11">
    <name type="scientific">Phocaeicola coprophilus DSM 18228 = JCM 13818</name>
    <dbReference type="NCBI Taxonomy" id="547042"/>
    <lineage>
        <taxon>Bacteria</taxon>
        <taxon>Pseudomonadati</taxon>
        <taxon>Bacteroidota</taxon>
        <taxon>Bacteroidia</taxon>
        <taxon>Bacteroidales</taxon>
        <taxon>Bacteroidaceae</taxon>
        <taxon>Phocaeicola</taxon>
    </lineage>
</organism>
<evidence type="ECO:0000256" key="5">
    <source>
        <dbReference type="ARBA" id="ARBA00023136"/>
    </source>
</evidence>
<dbReference type="Gene3D" id="2.60.40.1120">
    <property type="entry name" value="Carboxypeptidase-like, regulatory domain"/>
    <property type="match status" value="1"/>
</dbReference>
<dbReference type="SUPFAM" id="SSF56935">
    <property type="entry name" value="Porins"/>
    <property type="match status" value="1"/>
</dbReference>
<keyword evidence="8" id="KW-0732">Signal</keyword>
<dbReference type="Pfam" id="PF13715">
    <property type="entry name" value="CarbopepD_reg_2"/>
    <property type="match status" value="1"/>
</dbReference>
<keyword evidence="6 7" id="KW-0998">Cell outer membrane</keyword>
<proteinExistence type="inferred from homology"/>
<reference evidence="10 11" key="1">
    <citation type="submission" date="2008-12" db="EMBL/GenBank/DDBJ databases">
        <authorList>
            <person name="Fulton L."/>
            <person name="Clifton S."/>
            <person name="Fulton B."/>
            <person name="Xu J."/>
            <person name="Minx P."/>
            <person name="Pepin K.H."/>
            <person name="Johnson M."/>
            <person name="Bhonagiri V."/>
            <person name="Nash W.E."/>
            <person name="Mardis E.R."/>
            <person name="Wilson R.K."/>
        </authorList>
    </citation>
    <scope>NUCLEOTIDE SEQUENCE [LARGE SCALE GENOMIC DNA]</scope>
    <source>
        <strain evidence="10 11">DSM 18228</strain>
    </source>
</reference>
<dbReference type="Pfam" id="PF07715">
    <property type="entry name" value="Plug"/>
    <property type="match status" value="1"/>
</dbReference>
<evidence type="ECO:0000256" key="4">
    <source>
        <dbReference type="ARBA" id="ARBA00022692"/>
    </source>
</evidence>
<keyword evidence="5 7" id="KW-0472">Membrane</keyword>
<dbReference type="InterPro" id="IPR012910">
    <property type="entry name" value="Plug_dom"/>
</dbReference>
<dbReference type="FunFam" id="2.170.130.10:FF:000003">
    <property type="entry name" value="SusC/RagA family TonB-linked outer membrane protein"/>
    <property type="match status" value="1"/>
</dbReference>
<feature type="chain" id="PRO_5004486638" evidence="8">
    <location>
        <begin position="43"/>
        <end position="1131"/>
    </location>
</feature>
<name>S0F9I7_9BACT</name>
<comment type="similarity">
    <text evidence="7">Belongs to the TonB-dependent receptor family.</text>
</comment>
<dbReference type="FunFam" id="2.60.40.1120:FF:000003">
    <property type="entry name" value="Outer membrane protein Omp121"/>
    <property type="match status" value="1"/>
</dbReference>
<dbReference type="AlphaFoldDB" id="S0F9I7"/>
<keyword evidence="2 7" id="KW-0813">Transport</keyword>
<evidence type="ECO:0000313" key="11">
    <source>
        <dbReference type="Proteomes" id="UP000014073"/>
    </source>
</evidence>
<dbReference type="InterPro" id="IPR036942">
    <property type="entry name" value="Beta-barrel_TonB_sf"/>
</dbReference>
<dbReference type="eggNOG" id="COG1629">
    <property type="taxonomic scope" value="Bacteria"/>
</dbReference>
<dbReference type="NCBIfam" id="TIGR04056">
    <property type="entry name" value="OMP_RagA_SusC"/>
    <property type="match status" value="1"/>
</dbReference>
<comment type="subcellular location">
    <subcellularLocation>
        <location evidence="1 7">Cell outer membrane</location>
        <topology evidence="1 7">Multi-pass membrane protein</topology>
    </subcellularLocation>
</comment>
<dbReference type="Proteomes" id="UP000014073">
    <property type="component" value="Unassembled WGS sequence"/>
</dbReference>
<keyword evidence="3 7" id="KW-1134">Transmembrane beta strand</keyword>
<dbReference type="Gene3D" id="2.40.170.20">
    <property type="entry name" value="TonB-dependent receptor, beta-barrel domain"/>
    <property type="match status" value="1"/>
</dbReference>
<protein>
    <submittedName>
        <fullName evidence="10">TonB-linked outer membrane protein, SusC/RagA family</fullName>
    </submittedName>
</protein>
<dbReference type="STRING" id="547042.BACCOPRO_02251"/>
<dbReference type="InterPro" id="IPR037066">
    <property type="entry name" value="Plug_dom_sf"/>
</dbReference>
<evidence type="ECO:0000256" key="6">
    <source>
        <dbReference type="ARBA" id="ARBA00023237"/>
    </source>
</evidence>
<dbReference type="EMBL" id="ACBW01000149">
    <property type="protein sequence ID" value="EEF76745.1"/>
    <property type="molecule type" value="Genomic_DNA"/>
</dbReference>
<keyword evidence="4 7" id="KW-0812">Transmembrane</keyword>
<keyword evidence="11" id="KW-1185">Reference proteome</keyword>
<evidence type="ECO:0000256" key="2">
    <source>
        <dbReference type="ARBA" id="ARBA00022448"/>
    </source>
</evidence>
<dbReference type="HOGENOM" id="CLU_004317_0_2_10"/>
<dbReference type="SUPFAM" id="SSF49464">
    <property type="entry name" value="Carboxypeptidase regulatory domain-like"/>
    <property type="match status" value="1"/>
</dbReference>
<dbReference type="InterPro" id="IPR008969">
    <property type="entry name" value="CarboxyPept-like_regulatory"/>
</dbReference>
<sequence>MLKFQTYKFMNLSNLMLRDSRKKLSRLLCITALSACSVFAYAQQQPVHLTGNNLPLKSVFKQLEKQTELSIDYKSQDIDDSRIIKQMPKASTIQQAMEQLLNGTDCIAIFSNGHIIIKKKDTQEKNKPTKKVKGTILDAAGIPVIGANIMVKGTAQGTITDLNGQFSLDVPAGTTLQISYIGMANQEVKVGNQTNLSITMKEDSEMLDELVVVGFGTQKKVNLTGAVTAVAGDDLTKRPVLNAENMLQGQVPGLSVIQKSGQPGSDNTSFRIRGQGTYSDAGSDPLVLVNGVPGSLSSLDPSIIESVSVLKDASSASIYGSRAANGVILVTTKKGADGKKFSATYSGNFSVYSPTKMLDMVTNSAEYMELYNIAKTNSQLGGLYDETEIGKYRNSNGSLEFPSFDWVDYMFNPAFVQNHNLSLCGSSEKTDYNITLNLADQPGTMRGFNYNKYNFSLNLNSQLTKWLQVGTYISANYSEREEPRNGIVDAFLCTLAQAPTAMPWLPDDGSGIKKYTLAAYPEIESGNKNMLAMIDYDIMARHKTYDMNGQIFFNLTPFKGFTWHTKMAGRLSDDKLHDWSGEKVPLYNYHSKEFSRNMDLGGGFIPGLQVEDDQNLYLNFYTYMEYVFQLKEDHNFKLMLGYNQEKNERNVIWAKRRDYQFVLPELDAGSNENMENSGYKEEWAIRSGFFRLNYDYKGKYMVEVNTRLDGTSRIASESRWGWFPSFSLGYRLTEEDFIKNLNWNWLSNLKIRGSWGQLGNQNIGLYPYQAIVDLTDSYPFDNATLTQGVAQKKYINRDLKWETTTITDVGLEISLFNRLNLTVDWYKKQTTDILRTAQLSNFVGLEAPYVNDGEMQNTGIEIAVNWNDYVKSGAMEGLQYNLGFYIDRYRNELTHFGADEIKSFSILREGIPYNSYYMLEAIGIFADQAEIDAAPKQFSDNTRPGDIRYRDVDNNGIIDYNDRVVMGGRFPKFEYSFNAGLSWKGFDLSLMFQGVEGKYTYVGASAGVVPFASYCGIPKDYLDGMWTEDNPENAINPRLYYDMGGTRNTRASSYYLRNASYLRLKNLMLGYTFPSEWTKKFAVNRLKVFFSGDNLLTFTPYKGLDPENDRDGSFLAYPQNRILSLGVNVEF</sequence>
<dbReference type="InterPro" id="IPR023996">
    <property type="entry name" value="TonB-dep_OMP_SusC/RagA"/>
</dbReference>
<evidence type="ECO:0000256" key="3">
    <source>
        <dbReference type="ARBA" id="ARBA00022452"/>
    </source>
</evidence>
<dbReference type="PROSITE" id="PS52016">
    <property type="entry name" value="TONB_DEPENDENT_REC_3"/>
    <property type="match status" value="1"/>
</dbReference>
<dbReference type="GO" id="GO:0009279">
    <property type="term" value="C:cell outer membrane"/>
    <property type="evidence" value="ECO:0007669"/>
    <property type="project" value="UniProtKB-SubCell"/>
</dbReference>
<dbReference type="InterPro" id="IPR039426">
    <property type="entry name" value="TonB-dep_rcpt-like"/>
</dbReference>
<comment type="caution">
    <text evidence="10">The sequence shown here is derived from an EMBL/GenBank/DDBJ whole genome shotgun (WGS) entry which is preliminary data.</text>
</comment>
<evidence type="ECO:0000256" key="1">
    <source>
        <dbReference type="ARBA" id="ARBA00004571"/>
    </source>
</evidence>
<evidence type="ECO:0000259" key="9">
    <source>
        <dbReference type="Pfam" id="PF07715"/>
    </source>
</evidence>
<evidence type="ECO:0000256" key="8">
    <source>
        <dbReference type="SAM" id="SignalP"/>
    </source>
</evidence>
<feature type="domain" description="TonB-dependent receptor plug" evidence="9">
    <location>
        <begin position="220"/>
        <end position="327"/>
    </location>
</feature>
<gene>
    <name evidence="10" type="ORF">BACCOPRO_02251</name>
</gene>
<dbReference type="Gene3D" id="2.170.130.10">
    <property type="entry name" value="TonB-dependent receptor, plug domain"/>
    <property type="match status" value="1"/>
</dbReference>